<organism evidence="1 2">
    <name type="scientific">Streptomyces brasiliensis</name>
    <dbReference type="NCBI Taxonomy" id="1954"/>
    <lineage>
        <taxon>Bacteria</taxon>
        <taxon>Bacillati</taxon>
        <taxon>Actinomycetota</taxon>
        <taxon>Actinomycetes</taxon>
        <taxon>Kitasatosporales</taxon>
        <taxon>Streptomycetaceae</taxon>
        <taxon>Streptomyces</taxon>
    </lineage>
</organism>
<dbReference type="Gene3D" id="2.30.320.10">
    <property type="entry name" value="YwqG-like"/>
    <property type="match status" value="1"/>
</dbReference>
<dbReference type="EMBL" id="BMQA01000024">
    <property type="protein sequence ID" value="GGJ39669.1"/>
    <property type="molecule type" value="Genomic_DNA"/>
</dbReference>
<gene>
    <name evidence="1" type="ORF">GCM10010121_058490</name>
</gene>
<sequence>MLPEGGPDPRRSLVVSVDCALLPTGAAGLPLPGDGHLLFFADPDLDFRGQRNDAVCYVPAGAPTAVRHVATTYEPFPSQDMRTM</sequence>
<dbReference type="Proteomes" id="UP000657574">
    <property type="component" value="Unassembled WGS sequence"/>
</dbReference>
<comment type="caution">
    <text evidence="1">The sequence shown here is derived from an EMBL/GenBank/DDBJ whole genome shotgun (WGS) entry which is preliminary data.</text>
</comment>
<protein>
    <submittedName>
        <fullName evidence="1">Uncharacterized protein</fullName>
    </submittedName>
</protein>
<name>A0A917L2S2_9ACTN</name>
<evidence type="ECO:0000313" key="1">
    <source>
        <dbReference type="EMBL" id="GGJ39669.1"/>
    </source>
</evidence>
<evidence type="ECO:0000313" key="2">
    <source>
        <dbReference type="Proteomes" id="UP000657574"/>
    </source>
</evidence>
<accession>A0A917L2S2</accession>
<keyword evidence="2" id="KW-1185">Reference proteome</keyword>
<reference evidence="1" key="1">
    <citation type="journal article" date="2014" name="Int. J. Syst. Evol. Microbiol.">
        <title>Complete genome sequence of Corynebacterium casei LMG S-19264T (=DSM 44701T), isolated from a smear-ripened cheese.</title>
        <authorList>
            <consortium name="US DOE Joint Genome Institute (JGI-PGF)"/>
            <person name="Walter F."/>
            <person name="Albersmeier A."/>
            <person name="Kalinowski J."/>
            <person name="Ruckert C."/>
        </authorList>
    </citation>
    <scope>NUCLEOTIDE SEQUENCE</scope>
    <source>
        <strain evidence="1">JCM 3086</strain>
    </source>
</reference>
<dbReference type="RefSeq" id="WP_229840938.1">
    <property type="nucleotide sequence ID" value="NZ_BMQA01000024.1"/>
</dbReference>
<reference evidence="1" key="2">
    <citation type="submission" date="2020-09" db="EMBL/GenBank/DDBJ databases">
        <authorList>
            <person name="Sun Q."/>
            <person name="Ohkuma M."/>
        </authorList>
    </citation>
    <scope>NUCLEOTIDE SEQUENCE</scope>
    <source>
        <strain evidence="1">JCM 3086</strain>
    </source>
</reference>
<dbReference type="AlphaFoldDB" id="A0A917L2S2"/>
<proteinExistence type="predicted"/>